<dbReference type="Pfam" id="PF02698">
    <property type="entry name" value="DUF218"/>
    <property type="match status" value="1"/>
</dbReference>
<sequence length="222" mass="24584">MSKGTTPLKRWLKRTVLATGALGVLGAGFVGWANFAAVNAGRDKLYNDVAQVPAGKVALVFGTDDRTQGRENLYFRYRIDAAEKLWKAGKVRLLLVSGDNRQKHYNEPEKMKAALIKRGVPQDRIVCDYAGLRTLDSVVRAKEIFGVDDVVFVSQRFHNERAAYLAKANGIAYCGFNAQDVATKGGLKTKVREVGARVKMWLDVRVLGTRPRHLGDKVPLPE</sequence>
<evidence type="ECO:0000313" key="3">
    <source>
        <dbReference type="Proteomes" id="UP001207930"/>
    </source>
</evidence>
<dbReference type="PANTHER" id="PTHR30336">
    <property type="entry name" value="INNER MEMBRANE PROTEIN, PROBABLE PERMEASE"/>
    <property type="match status" value="1"/>
</dbReference>
<keyword evidence="3" id="KW-1185">Reference proteome</keyword>
<dbReference type="EMBL" id="JAPDDS010000007">
    <property type="protein sequence ID" value="MCW1885964.1"/>
    <property type="molecule type" value="Genomic_DNA"/>
</dbReference>
<dbReference type="Proteomes" id="UP001207930">
    <property type="component" value="Unassembled WGS sequence"/>
</dbReference>
<feature type="domain" description="DUF218" evidence="1">
    <location>
        <begin position="57"/>
        <end position="173"/>
    </location>
</feature>
<evidence type="ECO:0000259" key="1">
    <source>
        <dbReference type="Pfam" id="PF02698"/>
    </source>
</evidence>
<comment type="caution">
    <text evidence="2">The sequence shown here is derived from an EMBL/GenBank/DDBJ whole genome shotgun (WGS) entry which is preliminary data.</text>
</comment>
<organism evidence="2 3">
    <name type="scientific">Luteolibacter flavescens</name>
    <dbReference type="NCBI Taxonomy" id="1859460"/>
    <lineage>
        <taxon>Bacteria</taxon>
        <taxon>Pseudomonadati</taxon>
        <taxon>Verrucomicrobiota</taxon>
        <taxon>Verrucomicrobiia</taxon>
        <taxon>Verrucomicrobiales</taxon>
        <taxon>Verrucomicrobiaceae</taxon>
        <taxon>Luteolibacter</taxon>
    </lineage>
</organism>
<dbReference type="RefSeq" id="WP_264501921.1">
    <property type="nucleotide sequence ID" value="NZ_JAPDDS010000007.1"/>
</dbReference>
<protein>
    <submittedName>
        <fullName evidence="2">YdcF family protein</fullName>
    </submittedName>
</protein>
<dbReference type="CDD" id="cd06259">
    <property type="entry name" value="YdcF-like"/>
    <property type="match status" value="1"/>
</dbReference>
<dbReference type="InterPro" id="IPR051599">
    <property type="entry name" value="Cell_Envelope_Assoc"/>
</dbReference>
<reference evidence="2 3" key="1">
    <citation type="submission" date="2022-10" db="EMBL/GenBank/DDBJ databases">
        <title>Luteolibacter flavescens strain MCCC 1K03193, whole genome shotgun sequencing project.</title>
        <authorList>
            <person name="Zhao G."/>
            <person name="Shen L."/>
        </authorList>
    </citation>
    <scope>NUCLEOTIDE SEQUENCE [LARGE SCALE GENOMIC DNA]</scope>
    <source>
        <strain evidence="2 3">MCCC 1K03193</strain>
    </source>
</reference>
<accession>A0ABT3FRZ0</accession>
<name>A0ABT3FRZ0_9BACT</name>
<dbReference type="InterPro" id="IPR003848">
    <property type="entry name" value="DUF218"/>
</dbReference>
<gene>
    <name evidence="2" type="ORF">OKA04_14590</name>
</gene>
<dbReference type="PANTHER" id="PTHR30336:SF6">
    <property type="entry name" value="INTEGRAL MEMBRANE PROTEIN"/>
    <property type="match status" value="1"/>
</dbReference>
<evidence type="ECO:0000313" key="2">
    <source>
        <dbReference type="EMBL" id="MCW1885964.1"/>
    </source>
</evidence>
<proteinExistence type="predicted"/>